<evidence type="ECO:0000313" key="1">
    <source>
        <dbReference type="EMBL" id="KAF2432012.1"/>
    </source>
</evidence>
<sequence>MSEAPFQTPSSTPLKPTLSSFFKNFYAISDNPLAHTAYADQFTPSATLIMASKTAHGREEILTLRKSMWEKVASRKHTIEKIFPIEENADEVMLYGRVEYVMKEDEREVCVEWAGRAVVEEGGDGVIRLRFYQVYMDTAAQK</sequence>
<dbReference type="AlphaFoldDB" id="A0A9P4NUM4"/>
<dbReference type="InterPro" id="IPR032710">
    <property type="entry name" value="NTF2-like_dom_sf"/>
</dbReference>
<dbReference type="SUPFAM" id="SSF54427">
    <property type="entry name" value="NTF2-like"/>
    <property type="match status" value="1"/>
</dbReference>
<keyword evidence="2" id="KW-1185">Reference proteome</keyword>
<dbReference type="PANTHER" id="PTHR39401:SF1">
    <property type="entry name" value="SNOAL-LIKE DOMAIN-CONTAINING PROTEIN"/>
    <property type="match status" value="1"/>
</dbReference>
<dbReference type="OrthoDB" id="3468019at2759"/>
<organism evidence="1 2">
    <name type="scientific">Tothia fuscella</name>
    <dbReference type="NCBI Taxonomy" id="1048955"/>
    <lineage>
        <taxon>Eukaryota</taxon>
        <taxon>Fungi</taxon>
        <taxon>Dikarya</taxon>
        <taxon>Ascomycota</taxon>
        <taxon>Pezizomycotina</taxon>
        <taxon>Dothideomycetes</taxon>
        <taxon>Pleosporomycetidae</taxon>
        <taxon>Venturiales</taxon>
        <taxon>Cylindrosympodiaceae</taxon>
        <taxon>Tothia</taxon>
    </lineage>
</organism>
<comment type="caution">
    <text evidence="1">The sequence shown here is derived from an EMBL/GenBank/DDBJ whole genome shotgun (WGS) entry which is preliminary data.</text>
</comment>
<dbReference type="Proteomes" id="UP000800235">
    <property type="component" value="Unassembled WGS sequence"/>
</dbReference>
<dbReference type="Gene3D" id="3.10.450.50">
    <property type="match status" value="1"/>
</dbReference>
<protein>
    <recommendedName>
        <fullName evidence="3">SnoaL-like domain-containing protein</fullName>
    </recommendedName>
</protein>
<accession>A0A9P4NUM4</accession>
<proteinExistence type="predicted"/>
<dbReference type="EMBL" id="MU007028">
    <property type="protein sequence ID" value="KAF2432012.1"/>
    <property type="molecule type" value="Genomic_DNA"/>
</dbReference>
<evidence type="ECO:0000313" key="2">
    <source>
        <dbReference type="Proteomes" id="UP000800235"/>
    </source>
</evidence>
<dbReference type="PANTHER" id="PTHR39401">
    <property type="entry name" value="SNOAL-LIKE DOMAIN-CONTAINING PROTEIN"/>
    <property type="match status" value="1"/>
</dbReference>
<gene>
    <name evidence="1" type="ORF">EJ08DRAFT_732767</name>
</gene>
<reference evidence="1" key="1">
    <citation type="journal article" date="2020" name="Stud. Mycol.">
        <title>101 Dothideomycetes genomes: a test case for predicting lifestyles and emergence of pathogens.</title>
        <authorList>
            <person name="Haridas S."/>
            <person name="Albert R."/>
            <person name="Binder M."/>
            <person name="Bloem J."/>
            <person name="Labutti K."/>
            <person name="Salamov A."/>
            <person name="Andreopoulos B."/>
            <person name="Baker S."/>
            <person name="Barry K."/>
            <person name="Bills G."/>
            <person name="Bluhm B."/>
            <person name="Cannon C."/>
            <person name="Castanera R."/>
            <person name="Culley D."/>
            <person name="Daum C."/>
            <person name="Ezra D."/>
            <person name="Gonzalez J."/>
            <person name="Henrissat B."/>
            <person name="Kuo A."/>
            <person name="Liang C."/>
            <person name="Lipzen A."/>
            <person name="Lutzoni F."/>
            <person name="Magnuson J."/>
            <person name="Mondo S."/>
            <person name="Nolan M."/>
            <person name="Ohm R."/>
            <person name="Pangilinan J."/>
            <person name="Park H.-J."/>
            <person name="Ramirez L."/>
            <person name="Alfaro M."/>
            <person name="Sun H."/>
            <person name="Tritt A."/>
            <person name="Yoshinaga Y."/>
            <person name="Zwiers L.-H."/>
            <person name="Turgeon B."/>
            <person name="Goodwin S."/>
            <person name="Spatafora J."/>
            <person name="Crous P."/>
            <person name="Grigoriev I."/>
        </authorList>
    </citation>
    <scope>NUCLEOTIDE SEQUENCE</scope>
    <source>
        <strain evidence="1">CBS 130266</strain>
    </source>
</reference>
<evidence type="ECO:0008006" key="3">
    <source>
        <dbReference type="Google" id="ProtNLM"/>
    </source>
</evidence>
<name>A0A9P4NUM4_9PEZI</name>